<dbReference type="OrthoDB" id="10005898at2759"/>
<sequence length="292" mass="32081">MSLTTPMKPLHPNVSLRKARSTILHLLLARPSSVPFTLSNISTFMSSASGLDKSLMIIQYPAKIAVALLVALAAKLAKENVGKGVFMGGFPALRSRAALYAVRLKALSSSIGDARTMMRLLGIIPVLASVPSLLSSASSLDPTFHLINILQTASLILYYPLENLSYLSSKGVFPLSPARELNWSTWSCRFWAAYVALDVWRLARQRKQMQAKERAIRARSQSVEKEDVEADVRALRAEKIGWIEEAVVNVGYAPLTIHWSLPNGAWSNEAWTGVFGTIACLAGIRAKWRNMS</sequence>
<dbReference type="PANTHER" id="PTHR12652">
    <property type="entry name" value="PEROXISOMAL BIOGENESIS FACTOR 11"/>
    <property type="match status" value="1"/>
</dbReference>
<dbReference type="GO" id="GO:0005778">
    <property type="term" value="C:peroxisomal membrane"/>
    <property type="evidence" value="ECO:0007669"/>
    <property type="project" value="UniProtKB-SubCell"/>
</dbReference>
<comment type="subcellular location">
    <subcellularLocation>
        <location evidence="4">Peroxisome membrane</location>
    </subcellularLocation>
</comment>
<organism evidence="5 6">
    <name type="scientific">Naganishia liquefaciens</name>
    <dbReference type="NCBI Taxonomy" id="104408"/>
    <lineage>
        <taxon>Eukaryota</taxon>
        <taxon>Fungi</taxon>
        <taxon>Dikarya</taxon>
        <taxon>Basidiomycota</taxon>
        <taxon>Agaricomycotina</taxon>
        <taxon>Tremellomycetes</taxon>
        <taxon>Filobasidiales</taxon>
        <taxon>Filobasidiaceae</taxon>
        <taxon>Naganishia</taxon>
    </lineage>
</organism>
<dbReference type="PANTHER" id="PTHR12652:SF25">
    <property type="entry name" value="MICROBODY (PEROXISOME) PROLIFERATION PROTEIN PEROXIN 11C (EUROFUNG)"/>
    <property type="match status" value="1"/>
</dbReference>
<proteinExistence type="predicted"/>
<keyword evidence="2" id="KW-0472">Membrane</keyword>
<dbReference type="AlphaFoldDB" id="A0A8H3TSY1"/>
<keyword evidence="1" id="KW-0962">Peroxisome biogenesis</keyword>
<evidence type="ECO:0000313" key="6">
    <source>
        <dbReference type="Proteomes" id="UP000620104"/>
    </source>
</evidence>
<dbReference type="GO" id="GO:0016559">
    <property type="term" value="P:peroxisome fission"/>
    <property type="evidence" value="ECO:0007669"/>
    <property type="project" value="InterPro"/>
</dbReference>
<evidence type="ECO:0000256" key="4">
    <source>
        <dbReference type="ARBA" id="ARBA00046271"/>
    </source>
</evidence>
<name>A0A8H3TSY1_9TREE</name>
<evidence type="ECO:0000256" key="3">
    <source>
        <dbReference type="ARBA" id="ARBA00023140"/>
    </source>
</evidence>
<evidence type="ECO:0000256" key="2">
    <source>
        <dbReference type="ARBA" id="ARBA00023136"/>
    </source>
</evidence>
<evidence type="ECO:0000256" key="1">
    <source>
        <dbReference type="ARBA" id="ARBA00022593"/>
    </source>
</evidence>
<accession>A0A8H3TSY1</accession>
<dbReference type="EMBL" id="BLZA01000019">
    <property type="protein sequence ID" value="GHJ86881.1"/>
    <property type="molecule type" value="Genomic_DNA"/>
</dbReference>
<reference evidence="5" key="1">
    <citation type="submission" date="2020-07" db="EMBL/GenBank/DDBJ databases">
        <title>Draft Genome Sequence of a Deep-Sea Yeast, Naganishia (Cryptococcus) liquefaciens strain N6.</title>
        <authorList>
            <person name="Han Y.W."/>
            <person name="Kajitani R."/>
            <person name="Morimoto H."/>
            <person name="Parhat M."/>
            <person name="Tsubouchi H."/>
            <person name="Bakenova O."/>
            <person name="Ogata M."/>
            <person name="Argunhan B."/>
            <person name="Aoki R."/>
            <person name="Kajiwara S."/>
            <person name="Itoh T."/>
            <person name="Iwasaki H."/>
        </authorList>
    </citation>
    <scope>NUCLEOTIDE SEQUENCE</scope>
    <source>
        <strain evidence="5">N6</strain>
    </source>
</reference>
<dbReference type="InterPro" id="IPR008733">
    <property type="entry name" value="PEX11"/>
</dbReference>
<comment type="caution">
    <text evidence="5">The sequence shown here is derived from an EMBL/GenBank/DDBJ whole genome shotgun (WGS) entry which is preliminary data.</text>
</comment>
<keyword evidence="6" id="KW-1185">Reference proteome</keyword>
<gene>
    <name evidence="5" type="ORF">NliqN6_3283</name>
</gene>
<dbReference type="Proteomes" id="UP000620104">
    <property type="component" value="Unassembled WGS sequence"/>
</dbReference>
<protein>
    <recommendedName>
        <fullName evidence="7">Peroxisomal biogenesis factor 11</fullName>
    </recommendedName>
</protein>
<dbReference type="Pfam" id="PF05648">
    <property type="entry name" value="PEX11"/>
    <property type="match status" value="1"/>
</dbReference>
<evidence type="ECO:0000313" key="5">
    <source>
        <dbReference type="EMBL" id="GHJ86881.1"/>
    </source>
</evidence>
<keyword evidence="3" id="KW-0576">Peroxisome</keyword>
<evidence type="ECO:0008006" key="7">
    <source>
        <dbReference type="Google" id="ProtNLM"/>
    </source>
</evidence>